<protein>
    <submittedName>
        <fullName evidence="1">Uncharacterized protein</fullName>
    </submittedName>
</protein>
<evidence type="ECO:0000313" key="2">
    <source>
        <dbReference type="Proteomes" id="UP000503349"/>
    </source>
</evidence>
<keyword evidence="2" id="KW-1185">Reference proteome</keyword>
<dbReference type="EMBL" id="CM015719">
    <property type="protein sequence ID" value="KAF3692539.1"/>
    <property type="molecule type" value="Genomic_DNA"/>
</dbReference>
<dbReference type="AlphaFoldDB" id="A0A6G1PQN4"/>
<accession>A0A6G1PQN4</accession>
<reference evidence="2" key="2">
    <citation type="submission" date="2019-02" db="EMBL/GenBank/DDBJ databases">
        <title>Opniocepnalus argus Var Kimnra genome.</title>
        <authorList>
            <person name="Zhou C."/>
            <person name="Xiao S."/>
        </authorList>
    </citation>
    <scope>NUCLEOTIDE SEQUENCE [LARGE SCALE GENOMIC DNA]</scope>
</reference>
<dbReference type="Proteomes" id="UP000503349">
    <property type="component" value="Chromosome 8"/>
</dbReference>
<gene>
    <name evidence="1" type="ORF">EXN66_Car008215</name>
</gene>
<proteinExistence type="predicted"/>
<name>A0A6G1PQN4_CHAAH</name>
<reference evidence="1 2" key="1">
    <citation type="submission" date="2019-02" db="EMBL/GenBank/DDBJ databases">
        <title>Opniocepnalus argus genome.</title>
        <authorList>
            <person name="Zhou C."/>
            <person name="Xiao S."/>
        </authorList>
    </citation>
    <scope>NUCLEOTIDE SEQUENCE [LARGE SCALE GENOMIC DNA]</scope>
    <source>
        <strain evidence="1">OARG1902GOOAL</strain>
        <tissue evidence="1">Muscle</tissue>
    </source>
</reference>
<sequence length="88" mass="9670">MYEVTNISCQFAVNLPACSGCFPFSISPSRSHLGVGFVCFSLFRCSPWLNNSSLSSHLALPLSSLLSYLTRILFGVTSAQPSFYNRPQ</sequence>
<evidence type="ECO:0000313" key="1">
    <source>
        <dbReference type="EMBL" id="KAF3692539.1"/>
    </source>
</evidence>
<organism evidence="1 2">
    <name type="scientific">Channa argus</name>
    <name type="common">Northern snakehead</name>
    <name type="synonym">Ophicephalus argus</name>
    <dbReference type="NCBI Taxonomy" id="215402"/>
    <lineage>
        <taxon>Eukaryota</taxon>
        <taxon>Metazoa</taxon>
        <taxon>Chordata</taxon>
        <taxon>Craniata</taxon>
        <taxon>Vertebrata</taxon>
        <taxon>Euteleostomi</taxon>
        <taxon>Actinopterygii</taxon>
        <taxon>Neopterygii</taxon>
        <taxon>Teleostei</taxon>
        <taxon>Neoteleostei</taxon>
        <taxon>Acanthomorphata</taxon>
        <taxon>Anabantaria</taxon>
        <taxon>Anabantiformes</taxon>
        <taxon>Channoidei</taxon>
        <taxon>Channidae</taxon>
        <taxon>Channa</taxon>
    </lineage>
</organism>